<dbReference type="SMART" id="SM01230">
    <property type="entry name" value="Gln-synt_C"/>
    <property type="match status" value="1"/>
</dbReference>
<dbReference type="SUPFAM" id="SSF52540">
    <property type="entry name" value="P-loop containing nucleoside triphosphate hydrolases"/>
    <property type="match status" value="1"/>
</dbReference>
<evidence type="ECO:0000313" key="14">
    <source>
        <dbReference type="EMBL" id="POW23006.1"/>
    </source>
</evidence>
<dbReference type="VEuPathDB" id="FungiDB:PSHT_00601"/>
<dbReference type="Gene3D" id="3.30.590.10">
    <property type="entry name" value="Glutamine synthetase/guanido kinase, catalytic domain"/>
    <property type="match status" value="2"/>
</dbReference>
<dbReference type="GO" id="GO:0006207">
    <property type="term" value="P:'de novo' pyrimidine nucleobase biosynthetic process"/>
    <property type="evidence" value="ECO:0007669"/>
    <property type="project" value="InterPro"/>
</dbReference>
<feature type="binding site" evidence="10">
    <location>
        <position position="153"/>
    </location>
    <ligand>
        <name>a ribonucleoside 5'-phosphate</name>
        <dbReference type="ChEBI" id="CHEBI:58043"/>
    </ligand>
</feature>
<evidence type="ECO:0000256" key="3">
    <source>
        <dbReference type="ARBA" id="ARBA00022679"/>
    </source>
</evidence>
<dbReference type="InterPro" id="IPR036651">
    <property type="entry name" value="Gln_synt_N_sf"/>
</dbReference>
<dbReference type="InterPro" id="IPR006266">
    <property type="entry name" value="UMP_CMP_kinase"/>
</dbReference>
<dbReference type="OrthoDB" id="442176at2759"/>
<feature type="binding site" evidence="10">
    <location>
        <position position="105"/>
    </location>
    <ligand>
        <name>a ribonucleoside 5'-phosphate</name>
        <dbReference type="ChEBI" id="CHEBI:58043"/>
    </ligand>
</feature>
<protein>
    <recommendedName>
        <fullName evidence="10">Uridylate kinase</fullName>
        <shortName evidence="10">UK</shortName>
        <ecNumber evidence="10">2.7.4.14</ecNumber>
    </recommendedName>
    <alternativeName>
        <fullName evidence="10">ATP:UMP phosphotransferase</fullName>
    </alternativeName>
    <alternativeName>
        <fullName evidence="10">Deoxycytidylate kinase</fullName>
        <shortName evidence="10">CK</shortName>
        <shortName evidence="10">dCMP kinase</shortName>
    </alternativeName>
    <alternativeName>
        <fullName evidence="10">Uridine monophosphate kinase</fullName>
        <shortName evidence="10">UMP kinase</shortName>
        <shortName evidence="10">UMPK</shortName>
    </alternativeName>
</protein>
<dbReference type="InterPro" id="IPR033690">
    <property type="entry name" value="Adenylat_kinase_CS"/>
</dbReference>
<keyword evidence="7 10" id="KW-0665">Pyrimidine biosynthesis</keyword>
<evidence type="ECO:0000256" key="2">
    <source>
        <dbReference type="ARBA" id="ARBA00022598"/>
    </source>
</evidence>
<comment type="catalytic activity">
    <reaction evidence="9 10">
        <text>UMP + ATP = UDP + ADP</text>
        <dbReference type="Rhea" id="RHEA:24400"/>
        <dbReference type="ChEBI" id="CHEBI:30616"/>
        <dbReference type="ChEBI" id="CHEBI:57865"/>
        <dbReference type="ChEBI" id="CHEBI:58223"/>
        <dbReference type="ChEBI" id="CHEBI:456216"/>
        <dbReference type="EC" id="2.7.4.14"/>
    </reaction>
</comment>
<evidence type="ECO:0000256" key="5">
    <source>
        <dbReference type="ARBA" id="ARBA00022777"/>
    </source>
</evidence>
<evidence type="ECO:0000256" key="6">
    <source>
        <dbReference type="ARBA" id="ARBA00022840"/>
    </source>
</evidence>
<dbReference type="Proteomes" id="UP000238274">
    <property type="component" value="Unassembled WGS sequence"/>
</dbReference>
<feature type="binding site" evidence="10">
    <location>
        <position position="142"/>
    </location>
    <ligand>
        <name>a ribonucleoside 5'-phosphate</name>
        <dbReference type="ChEBI" id="CHEBI:58043"/>
    </ligand>
</feature>
<dbReference type="Pfam" id="PF00120">
    <property type="entry name" value="Gln-synt_C"/>
    <property type="match status" value="2"/>
</dbReference>
<name>A0A2S4WMJ6_9BASI</name>
<dbReference type="Gene3D" id="3.40.50.300">
    <property type="entry name" value="P-loop containing nucleotide triphosphate hydrolases"/>
    <property type="match status" value="1"/>
</dbReference>
<dbReference type="EC" id="2.7.4.14" evidence="10"/>
<reference evidence="15" key="3">
    <citation type="journal article" date="2018" name="Mol. Plant Microbe Interact.">
        <title>Genome sequence resources for the wheat stripe rust pathogen (Puccinia striiformis f. sp. tritici) and the barley stripe rust pathogen (Puccinia striiformis f. sp. hordei).</title>
        <authorList>
            <person name="Xia C."/>
            <person name="Wang M."/>
            <person name="Yin C."/>
            <person name="Cornejo O.E."/>
            <person name="Hulbert S.H."/>
            <person name="Chen X."/>
        </authorList>
    </citation>
    <scope>NUCLEOTIDE SEQUENCE [LARGE SCALE GENOMIC DNA]</scope>
    <source>
        <strain evidence="15">93TX-2</strain>
    </source>
</reference>
<feature type="binding site" evidence="10">
    <location>
        <position position="136"/>
    </location>
    <ligand>
        <name>ATP</name>
        <dbReference type="ChEBI" id="CHEBI:30616"/>
    </ligand>
</feature>
<dbReference type="VEuPathDB" id="FungiDB:PSTT_03290"/>
<dbReference type="GO" id="GO:0006221">
    <property type="term" value="P:pyrimidine nucleotide biosynthetic process"/>
    <property type="evidence" value="ECO:0007669"/>
    <property type="project" value="UniProtKB-UniRule"/>
</dbReference>
<reference evidence="14 15" key="1">
    <citation type="submission" date="2017-12" db="EMBL/GenBank/DDBJ databases">
        <title>Gene loss provides genomic basis for host adaptation in cereal stripe rust fungi.</title>
        <authorList>
            <person name="Xia C."/>
        </authorList>
    </citation>
    <scope>NUCLEOTIDE SEQUENCE [LARGE SCALE GENOMIC DNA]</scope>
    <source>
        <strain evidence="14 15">93TX-2</strain>
    </source>
</reference>
<evidence type="ECO:0000256" key="12">
    <source>
        <dbReference type="RuleBase" id="RU000384"/>
    </source>
</evidence>
<dbReference type="InterPro" id="IPR008146">
    <property type="entry name" value="Gln_synth_cat_dom"/>
</dbReference>
<dbReference type="PROSITE" id="PS00113">
    <property type="entry name" value="ADENYLATE_KINASE"/>
    <property type="match status" value="1"/>
</dbReference>
<comment type="subcellular location">
    <subcellularLocation>
        <location evidence="10">Cytoplasm</location>
    </subcellularLocation>
    <subcellularLocation>
        <location evidence="10">Nucleus</location>
    </subcellularLocation>
    <text evidence="10">Predominantly cytoplasmic.</text>
</comment>
<keyword evidence="4 10" id="KW-0547">Nucleotide-binding</keyword>
<dbReference type="GO" id="GO:0004356">
    <property type="term" value="F:glutamine synthetase activity"/>
    <property type="evidence" value="ECO:0007669"/>
    <property type="project" value="InterPro"/>
</dbReference>
<dbReference type="PROSITE" id="PS51987">
    <property type="entry name" value="GS_CATALYTIC"/>
    <property type="match status" value="1"/>
</dbReference>
<comment type="function">
    <text evidence="10">Catalyzes the phosphorylation of pyrimidine nucleoside monophosphates at the expense of ATP. Plays an important role in de novo pyrimidine nucleotide biosynthesis. Has preference for UMP and dUMP as phosphate acceptors, but can also use CMP, dCMP and AMP.</text>
</comment>
<dbReference type="EMBL" id="PKSM01000004">
    <property type="protein sequence ID" value="POW23006.1"/>
    <property type="molecule type" value="Genomic_DNA"/>
</dbReference>
<comment type="domain">
    <text evidence="10">Consists of three domains, a large central CORE domain and two small peripheral domains, NMPbind and LID, which undergo movements during catalysis. The LID domain closes over the site of phosphoryl transfer upon ATP binding. Assembling and dissambling the active center during each catalytic cycle provides an effective means to prevent ATP hydrolysis.</text>
</comment>
<feature type="binding site" evidence="10">
    <location>
        <position position="181"/>
    </location>
    <ligand>
        <name>ATP</name>
        <dbReference type="ChEBI" id="CHEBI:30616"/>
    </ligand>
</feature>
<dbReference type="GO" id="GO:0006542">
    <property type="term" value="P:glutamine biosynthetic process"/>
    <property type="evidence" value="ECO:0007669"/>
    <property type="project" value="InterPro"/>
</dbReference>
<keyword evidence="8 10" id="KW-0539">Nucleus</keyword>
<dbReference type="GO" id="GO:0005634">
    <property type="term" value="C:nucleus"/>
    <property type="evidence" value="ECO:0007669"/>
    <property type="project" value="UniProtKB-SubCell"/>
</dbReference>
<evidence type="ECO:0000256" key="10">
    <source>
        <dbReference type="HAMAP-Rule" id="MF_03172"/>
    </source>
</evidence>
<dbReference type="CDD" id="cd01428">
    <property type="entry name" value="ADK"/>
    <property type="match status" value="1"/>
</dbReference>
<keyword evidence="1 10" id="KW-0963">Cytoplasm</keyword>
<evidence type="ECO:0000259" key="13">
    <source>
        <dbReference type="PROSITE" id="PS51987"/>
    </source>
</evidence>
<dbReference type="PANTHER" id="PTHR43785">
    <property type="entry name" value="GAMMA-GLUTAMYLPUTRESCINE SYNTHETASE"/>
    <property type="match status" value="1"/>
</dbReference>
<organism evidence="14 15">
    <name type="scientific">Puccinia striiformis</name>
    <dbReference type="NCBI Taxonomy" id="27350"/>
    <lineage>
        <taxon>Eukaryota</taxon>
        <taxon>Fungi</taxon>
        <taxon>Dikarya</taxon>
        <taxon>Basidiomycota</taxon>
        <taxon>Pucciniomycotina</taxon>
        <taxon>Pucciniomycetes</taxon>
        <taxon>Pucciniales</taxon>
        <taxon>Pucciniaceae</taxon>
        <taxon>Puccinia</taxon>
    </lineage>
</organism>
<feature type="domain" description="GS catalytic" evidence="13">
    <location>
        <begin position="329"/>
        <end position="664"/>
    </location>
</feature>
<gene>
    <name evidence="14" type="ORF">PSHT_00601</name>
</gene>
<comment type="cofactor">
    <cofactor evidence="10">
        <name>Mg(2+)</name>
        <dbReference type="ChEBI" id="CHEBI:18420"/>
    </cofactor>
    <text evidence="10">Binds 1 Mg(2+) ion per monomer.</text>
</comment>
<dbReference type="InterPro" id="IPR027417">
    <property type="entry name" value="P-loop_NTPase"/>
</dbReference>
<feature type="binding site" evidence="10">
    <location>
        <begin position="68"/>
        <end position="70"/>
    </location>
    <ligand>
        <name>a ribonucleoside 5'-phosphate</name>
        <dbReference type="ChEBI" id="CHEBI:58043"/>
    </ligand>
</feature>
<feature type="region of interest" description="LID" evidence="10">
    <location>
        <begin position="135"/>
        <end position="145"/>
    </location>
</feature>
<evidence type="ECO:0000256" key="9">
    <source>
        <dbReference type="ARBA" id="ARBA00048116"/>
    </source>
</evidence>
<dbReference type="Pfam" id="PF00406">
    <property type="entry name" value="ADK"/>
    <property type="match status" value="1"/>
</dbReference>
<evidence type="ECO:0000256" key="7">
    <source>
        <dbReference type="ARBA" id="ARBA00022975"/>
    </source>
</evidence>
<dbReference type="InterPro" id="IPR000850">
    <property type="entry name" value="Adenylat/UMP-CMP_kin"/>
</dbReference>
<comment type="similarity">
    <text evidence="10">Belongs to the adenylate kinase family. UMP-CMP kinase subfamily.</text>
</comment>
<feature type="binding site" evidence="10">
    <location>
        <begin position="98"/>
        <end position="101"/>
    </location>
    <ligand>
        <name>a ribonucleoside 5'-phosphate</name>
        <dbReference type="ChEBI" id="CHEBI:58043"/>
    </ligand>
</feature>
<sequence length="664" mass="74226">MAPVFDNKKITVIFVLGGPGAGKGTQCARLVKEYSFVHLSAGDLLRAEQNRDGSTYGAMIKDHIREGKIVPSHVTIKLLENAIAQQVTSGKTRFLVDGFPRQMDQAIKFDEDVCQSTFVLFLTCPEDKLLQRLLERGKTSGREDDNEDSIKKRFRTFIETSMPVVDYYQQKEKVVKINSDKSVDENIATRTTTPRSREGLCYLVDCAGAVEKRSSREEPSNDGHKLFLYWAVNHQCELERLFVTNVVLVIMAHTSDEGAEPVQPKFVRLCWIDLTGRVRCRVVHRTRYDKMIQSPPDSILSLPACVMGLGHHDELAPGFGPSGDLYLHPDKISYRVLTYLSHPCDGDVQSIEEKRIGELSSKRKSLFTIPIMSPDSSSVQRFIPEWSYEPLEPVDNGPHFWSSASSLRNGSLGLTCIEKVVGYLEDANITVEQWHAASAPGQFELVLSPHAPFQSCDELIYAKELIYSVANEMGLKATFSPKPFQTDRGTRTPMHVSLHKKTKVLGRFGPASLPMYIYELKLFPYVSLGSAPIRLCTSASTSGLAVVKHFELATCDATANVYLALSAVLTAGLLGIQTPIELIHPDCRVDVNKMTIQERQAHKIVSALPQSLDEALIALEKDTTLSKALGQVFVRAYTTTKITEIERYKALTSEEQKRFQLEQY</sequence>
<evidence type="ECO:0000256" key="1">
    <source>
        <dbReference type="ARBA" id="ARBA00022490"/>
    </source>
</evidence>
<feature type="binding site" evidence="10">
    <location>
        <position position="46"/>
    </location>
    <ligand>
        <name>a ribonucleoside 5'-phosphate</name>
        <dbReference type="ChEBI" id="CHEBI:58043"/>
    </ligand>
</feature>
<keyword evidence="15" id="KW-1185">Reference proteome</keyword>
<feature type="binding site" evidence="10">
    <location>
        <begin position="20"/>
        <end position="25"/>
    </location>
    <ligand>
        <name>ATP</name>
        <dbReference type="ChEBI" id="CHEBI:30616"/>
    </ligand>
</feature>
<comment type="caution">
    <text evidence="14">The sequence shown here is derived from an EMBL/GenBank/DDBJ whole genome shotgun (WGS) entry which is preliminary data.</text>
</comment>
<dbReference type="PRINTS" id="PR00094">
    <property type="entry name" value="ADENYLTKNASE"/>
</dbReference>
<dbReference type="SUPFAM" id="SSF55931">
    <property type="entry name" value="Glutamine synthetase/guanido kinase"/>
    <property type="match status" value="1"/>
</dbReference>
<dbReference type="HAMAP" id="MF_03172">
    <property type="entry name" value="Adenylate_kinase_UMP_CMP_kin"/>
    <property type="match status" value="1"/>
</dbReference>
<dbReference type="HAMAP" id="MF_00235">
    <property type="entry name" value="Adenylate_kinase_Adk"/>
    <property type="match status" value="1"/>
</dbReference>
<keyword evidence="5 10" id="KW-0418">Kinase</keyword>
<feature type="region of interest" description="NMPbind" evidence="10">
    <location>
        <begin position="40"/>
        <end position="70"/>
    </location>
</feature>
<evidence type="ECO:0000256" key="8">
    <source>
        <dbReference type="ARBA" id="ARBA00023242"/>
    </source>
</evidence>
<dbReference type="VEuPathDB" id="FungiDB:PSTT_03291"/>
<dbReference type="Gene3D" id="3.10.20.70">
    <property type="entry name" value="Glutamine synthetase, N-terminal domain"/>
    <property type="match status" value="1"/>
</dbReference>
<dbReference type="InterPro" id="IPR014746">
    <property type="entry name" value="Gln_synth/guanido_kin_cat_dom"/>
</dbReference>
<keyword evidence="2" id="KW-0436">Ligase</keyword>
<comment type="similarity">
    <text evidence="11 12">Belongs to the glutamine synthetase family.</text>
</comment>
<comment type="subunit">
    <text evidence="10">Monomer.</text>
</comment>
<dbReference type="GO" id="GO:0005737">
    <property type="term" value="C:cytoplasm"/>
    <property type="evidence" value="ECO:0007669"/>
    <property type="project" value="UniProtKB-SubCell"/>
</dbReference>
<evidence type="ECO:0000256" key="11">
    <source>
        <dbReference type="PROSITE-ProRule" id="PRU01331"/>
    </source>
</evidence>
<proteinExistence type="inferred from homology"/>
<keyword evidence="3 10" id="KW-0808">Transferase</keyword>
<accession>A0A2S4WMJ6</accession>
<dbReference type="NCBIfam" id="TIGR01359">
    <property type="entry name" value="UMP_CMP_kin_fam"/>
    <property type="match status" value="1"/>
</dbReference>
<keyword evidence="6 10" id="KW-0067">ATP-binding</keyword>
<dbReference type="PANTHER" id="PTHR43785:SF2">
    <property type="entry name" value="TYPE-1 GLUTAMINE SYNTHETASE 1"/>
    <property type="match status" value="1"/>
</dbReference>
<reference evidence="15" key="2">
    <citation type="journal article" date="2018" name="BMC Genomics">
        <title>Genomic insights into host adaptation between the wheat stripe rust pathogen (Puccinia striiformis f. sp. tritici) and the barley stripe rust pathogen (Puccinia striiformis f. sp. hordei).</title>
        <authorList>
            <person name="Xia C."/>
            <person name="Wang M."/>
            <person name="Yin C."/>
            <person name="Cornejo O.E."/>
            <person name="Hulbert S.H."/>
            <person name="Chen X."/>
        </authorList>
    </citation>
    <scope>NUCLEOTIDE SEQUENCE [LARGE SCALE GENOMIC DNA]</scope>
    <source>
        <strain evidence="15">93TX-2</strain>
    </source>
</reference>
<dbReference type="GO" id="GO:0033862">
    <property type="term" value="F:UMP kinase activity"/>
    <property type="evidence" value="ECO:0007669"/>
    <property type="project" value="RHEA"/>
</dbReference>
<dbReference type="AlphaFoldDB" id="A0A2S4WMJ6"/>
<evidence type="ECO:0000256" key="4">
    <source>
        <dbReference type="ARBA" id="ARBA00022741"/>
    </source>
</evidence>
<dbReference type="GO" id="GO:0005524">
    <property type="term" value="F:ATP binding"/>
    <property type="evidence" value="ECO:0007669"/>
    <property type="project" value="UniProtKB-KW"/>
</dbReference>
<dbReference type="FunFam" id="3.40.50.300:FF:000315">
    <property type="entry name" value="Adenylate kinase 1"/>
    <property type="match status" value="1"/>
</dbReference>
<evidence type="ECO:0000313" key="15">
    <source>
        <dbReference type="Proteomes" id="UP000238274"/>
    </source>
</evidence>